<evidence type="ECO:0000313" key="1">
    <source>
        <dbReference type="EMBL" id="MRG74520.1"/>
    </source>
</evidence>
<dbReference type="AlphaFoldDB" id="A0AAW9U808"/>
<gene>
    <name evidence="1" type="ORF">GIX79_01835</name>
</gene>
<evidence type="ECO:0000313" key="2">
    <source>
        <dbReference type="Proteomes" id="UP000452188"/>
    </source>
</evidence>
<name>A0AAW9U808_LIMRT</name>
<sequence length="179" mass="21002">MKKIHLINVDTSNGANEEAGTCELCFYTMWCDNPTFIFEMDGERLAIDGYWWDWGDYSEIFINNTVDFGLWLDTQEFADDTDFNTDWLLNIVDKYNRTVAQTEYKDINGRPIYMDSKIAVEFDHKQIEAHIGYDGYCPEISFVNPFTSKYEYLESNDYGNLKPYKVIRLEEHTNNKVAA</sequence>
<proteinExistence type="predicted"/>
<organism evidence="1 2">
    <name type="scientific">Limosilactobacillus reuteri</name>
    <name type="common">Lactobacillus reuteri</name>
    <dbReference type="NCBI Taxonomy" id="1598"/>
    <lineage>
        <taxon>Bacteria</taxon>
        <taxon>Bacillati</taxon>
        <taxon>Bacillota</taxon>
        <taxon>Bacilli</taxon>
        <taxon>Lactobacillales</taxon>
        <taxon>Lactobacillaceae</taxon>
        <taxon>Limosilactobacillus</taxon>
    </lineage>
</organism>
<dbReference type="RefSeq" id="WP_019253469.1">
    <property type="nucleotide sequence ID" value="NZ_LT600330.1"/>
</dbReference>
<dbReference type="Proteomes" id="UP000452188">
    <property type="component" value="Unassembled WGS sequence"/>
</dbReference>
<reference evidence="1 2" key="1">
    <citation type="submission" date="2019-11" db="EMBL/GenBank/DDBJ databases">
        <title>Draft genome sequence of 12 host-associated Lactobacillus reuteri rodent strains.</title>
        <authorList>
            <person name="Zhang S."/>
            <person name="Ozcam M."/>
            <person name="Van Pijkeren J.P."/>
        </authorList>
    </citation>
    <scope>NUCLEOTIDE SEQUENCE [LARGE SCALE GENOMIC DNA]</scope>
    <source>
        <strain evidence="1 2">6799jm-1</strain>
    </source>
</reference>
<protein>
    <recommendedName>
        <fullName evidence="3">YopX protein domain-containing protein</fullName>
    </recommendedName>
</protein>
<comment type="caution">
    <text evidence="1">The sequence shown here is derived from an EMBL/GenBank/DDBJ whole genome shotgun (WGS) entry which is preliminary data.</text>
</comment>
<accession>A0AAW9U808</accession>
<dbReference type="EMBL" id="WJMV01000003">
    <property type="protein sequence ID" value="MRG74520.1"/>
    <property type="molecule type" value="Genomic_DNA"/>
</dbReference>
<evidence type="ECO:0008006" key="3">
    <source>
        <dbReference type="Google" id="ProtNLM"/>
    </source>
</evidence>